<gene>
    <name evidence="1" type="ORF">V1264_006143</name>
</gene>
<comment type="caution">
    <text evidence="1">The sequence shown here is derived from an EMBL/GenBank/DDBJ whole genome shotgun (WGS) entry which is preliminary data.</text>
</comment>
<dbReference type="Pfam" id="PF09612">
    <property type="entry name" value="HtrL_YibB"/>
    <property type="match status" value="1"/>
</dbReference>
<name>A0AAN9AX75_9CAEN</name>
<dbReference type="AlphaFoldDB" id="A0AAN9AX75"/>
<organism evidence="1 2">
    <name type="scientific">Littorina saxatilis</name>
    <dbReference type="NCBI Taxonomy" id="31220"/>
    <lineage>
        <taxon>Eukaryota</taxon>
        <taxon>Metazoa</taxon>
        <taxon>Spiralia</taxon>
        <taxon>Lophotrochozoa</taxon>
        <taxon>Mollusca</taxon>
        <taxon>Gastropoda</taxon>
        <taxon>Caenogastropoda</taxon>
        <taxon>Littorinimorpha</taxon>
        <taxon>Littorinoidea</taxon>
        <taxon>Littorinidae</taxon>
        <taxon>Littorina</taxon>
    </lineage>
</organism>
<dbReference type="InterPro" id="IPR011735">
    <property type="entry name" value="WlaTC/HtrL_glycosyltransf"/>
</dbReference>
<proteinExistence type="predicted"/>
<accession>A0AAN9AX75</accession>
<reference evidence="1 2" key="1">
    <citation type="submission" date="2024-02" db="EMBL/GenBank/DDBJ databases">
        <title>Chromosome-scale genome assembly of the rough periwinkle Littorina saxatilis.</title>
        <authorList>
            <person name="De Jode A."/>
            <person name="Faria R."/>
            <person name="Formenti G."/>
            <person name="Sims Y."/>
            <person name="Smith T.P."/>
            <person name="Tracey A."/>
            <person name="Wood J.M.D."/>
            <person name="Zagrodzka Z.B."/>
            <person name="Johannesson K."/>
            <person name="Butlin R.K."/>
            <person name="Leder E.H."/>
        </authorList>
    </citation>
    <scope>NUCLEOTIDE SEQUENCE [LARGE SCALE GENOMIC DNA]</scope>
    <source>
        <strain evidence="1">Snail1</strain>
        <tissue evidence="1">Muscle</tissue>
    </source>
</reference>
<evidence type="ECO:0000313" key="1">
    <source>
        <dbReference type="EMBL" id="KAK7094611.1"/>
    </source>
</evidence>
<dbReference type="EMBL" id="JBAMIC010000018">
    <property type="protein sequence ID" value="KAK7094611.1"/>
    <property type="molecule type" value="Genomic_DNA"/>
</dbReference>
<dbReference type="Proteomes" id="UP001374579">
    <property type="component" value="Unassembled WGS sequence"/>
</dbReference>
<evidence type="ECO:0000313" key="2">
    <source>
        <dbReference type="Proteomes" id="UP001374579"/>
    </source>
</evidence>
<sequence>MKCCVTTRKRRFSFLLFACVLVCCVVLAFHDRMHEFCLVPHILWRIPRLSPRDNTDVTIVTAFFDLGTFRKGDGGLAQIKYTPQKYLEWGSAFQYLQNPLVIFTDSVEMEECFRVGAAVCGNCLTCRQESGLAETKRHAPEQKHRIKVVRVYNRTQFFAFQKLNRVREIFADPSYPKFNPNTVLPEYACTQHVKVDLVERAILEDYFQTKYYAWMDLGYFRDITFRKRKFWITVPPEMNDSKVAVNEVISPPNHRVDPDIIFKENALWVGGGMVLGTAPVLLKFVEEYRRAVQHFLDGGLFNTDQQLIYSMYKSTSAQQLGVTTQLQLFGLRFHGCWFYLGYKCYKEE</sequence>
<keyword evidence="2" id="KW-1185">Reference proteome</keyword>
<protein>
    <submittedName>
        <fullName evidence="1">Uncharacterized protein</fullName>
    </submittedName>
</protein>